<dbReference type="GO" id="GO:0005634">
    <property type="term" value="C:nucleus"/>
    <property type="evidence" value="ECO:0007669"/>
    <property type="project" value="UniProtKB-SubCell"/>
</dbReference>
<evidence type="ECO:0000256" key="4">
    <source>
        <dbReference type="ARBA" id="ARBA00022723"/>
    </source>
</evidence>
<reference evidence="15" key="1">
    <citation type="submission" date="2014-03" db="EMBL/GenBank/DDBJ databases">
        <authorList>
            <person name="Casaregola S."/>
        </authorList>
    </citation>
    <scope>NUCLEOTIDE SEQUENCE [LARGE SCALE GENOMIC DNA]</scope>
    <source>
        <strain evidence="15">CLIB 918</strain>
    </source>
</reference>
<keyword evidence="12 13" id="KW-0326">Glycosidase</keyword>
<name>A0A0J9XEF5_GEOCN</name>
<dbReference type="InterPro" id="IPR011257">
    <property type="entry name" value="DNA_glycosylase"/>
</dbReference>
<evidence type="ECO:0000256" key="1">
    <source>
        <dbReference type="ARBA" id="ARBA00001966"/>
    </source>
</evidence>
<keyword evidence="3" id="KW-0004">4Fe-4S</keyword>
<dbReference type="OrthoDB" id="2099276at2759"/>
<dbReference type="HAMAP" id="MF_03183">
    <property type="entry name" value="Endonuclease_III_Nth"/>
    <property type="match status" value="1"/>
</dbReference>
<dbReference type="GO" id="GO:0006285">
    <property type="term" value="P:base-excision repair, AP site formation"/>
    <property type="evidence" value="ECO:0007669"/>
    <property type="project" value="UniProtKB-UniRule"/>
</dbReference>
<keyword evidence="11 13" id="KW-0456">Lyase</keyword>
<dbReference type="Pfam" id="PF00633">
    <property type="entry name" value="HHH"/>
    <property type="match status" value="1"/>
</dbReference>
<dbReference type="InterPro" id="IPR000445">
    <property type="entry name" value="HhH_motif"/>
</dbReference>
<dbReference type="Gene3D" id="1.10.340.30">
    <property type="entry name" value="Hypothetical protein, domain 2"/>
    <property type="match status" value="1"/>
</dbReference>
<evidence type="ECO:0000256" key="13">
    <source>
        <dbReference type="HAMAP-Rule" id="MF_03183"/>
    </source>
</evidence>
<keyword evidence="9" id="KW-0411">Iron-sulfur</keyword>
<dbReference type="GO" id="GO:0005739">
    <property type="term" value="C:mitochondrion"/>
    <property type="evidence" value="ECO:0007669"/>
    <property type="project" value="UniProtKB-SubCell"/>
</dbReference>
<dbReference type="Pfam" id="PF00730">
    <property type="entry name" value="HhH-GPD"/>
    <property type="match status" value="1"/>
</dbReference>
<keyword evidence="7" id="KW-0809">Transit peptide</keyword>
<dbReference type="FunFam" id="1.10.340.30:FF:000005">
    <property type="entry name" value="Endonuclease III-like protein 1"/>
    <property type="match status" value="1"/>
</dbReference>
<evidence type="ECO:0000256" key="8">
    <source>
        <dbReference type="ARBA" id="ARBA00023004"/>
    </source>
</evidence>
<dbReference type="InterPro" id="IPR003651">
    <property type="entry name" value="Endonuclease3_FeS-loop_motif"/>
</dbReference>
<dbReference type="GO" id="GO:0006289">
    <property type="term" value="P:nucleotide-excision repair"/>
    <property type="evidence" value="ECO:0007669"/>
    <property type="project" value="TreeGrafter"/>
</dbReference>
<keyword evidence="10 13" id="KW-0234">DNA repair</keyword>
<keyword evidence="13" id="KW-0539">Nucleus</keyword>
<dbReference type="STRING" id="1173061.A0A0J9XEF5"/>
<dbReference type="InterPro" id="IPR003265">
    <property type="entry name" value="HhH-GPD_domain"/>
</dbReference>
<comment type="similarity">
    <text evidence="2 13">Belongs to the Nth/MutY family.</text>
</comment>
<dbReference type="AlphaFoldDB" id="A0A0J9XEF5"/>
<evidence type="ECO:0000256" key="9">
    <source>
        <dbReference type="ARBA" id="ARBA00023014"/>
    </source>
</evidence>
<dbReference type="GO" id="GO:0140078">
    <property type="term" value="F:class I DNA-(apurinic or apyrimidinic site) endonuclease activity"/>
    <property type="evidence" value="ECO:0007669"/>
    <property type="project" value="UniProtKB-EC"/>
</dbReference>
<evidence type="ECO:0000256" key="3">
    <source>
        <dbReference type="ARBA" id="ARBA00022485"/>
    </source>
</evidence>
<dbReference type="CDD" id="cd00056">
    <property type="entry name" value="ENDO3c"/>
    <property type="match status" value="1"/>
</dbReference>
<keyword evidence="5 13" id="KW-0227">DNA damage</keyword>
<dbReference type="PANTHER" id="PTHR43286">
    <property type="entry name" value="ENDONUCLEASE III-LIKE PROTEIN 1"/>
    <property type="match status" value="1"/>
</dbReference>
<dbReference type="InterPro" id="IPR023170">
    <property type="entry name" value="HhH_base_excis_C"/>
</dbReference>
<evidence type="ECO:0000259" key="14">
    <source>
        <dbReference type="SMART" id="SM00478"/>
    </source>
</evidence>
<evidence type="ECO:0000313" key="15">
    <source>
        <dbReference type="EMBL" id="CDO55898.1"/>
    </source>
</evidence>
<protein>
    <recommendedName>
        <fullName evidence="13">Endonuclease III homolog</fullName>
        <ecNumber evidence="13">3.2.2.-</ecNumber>
        <ecNumber evidence="13">4.2.99.18</ecNumber>
    </recommendedName>
    <alternativeName>
        <fullName evidence="13">Bifunctional DNA N-glycosylase/DNA-(apurinic or apyrimidinic site) lyase</fullName>
        <shortName evidence="13">DNA glycosylase/AP lyase</shortName>
    </alternativeName>
</protein>
<dbReference type="EC" id="3.2.2.-" evidence="13"/>
<gene>
    <name evidence="13" type="primary">NTG1</name>
    <name evidence="15" type="ORF">BN980_GECA12s04047g</name>
</gene>
<comment type="cofactor">
    <cofactor evidence="1">
        <name>[4Fe-4S] cluster</name>
        <dbReference type="ChEBI" id="CHEBI:49883"/>
    </cofactor>
</comment>
<dbReference type="SMART" id="SM00478">
    <property type="entry name" value="ENDO3c"/>
    <property type="match status" value="1"/>
</dbReference>
<dbReference type="SUPFAM" id="SSF48150">
    <property type="entry name" value="DNA-glycosylase"/>
    <property type="match status" value="1"/>
</dbReference>
<dbReference type="InterPro" id="IPR030841">
    <property type="entry name" value="NTH1"/>
</dbReference>
<evidence type="ECO:0000313" key="16">
    <source>
        <dbReference type="Proteomes" id="UP000242525"/>
    </source>
</evidence>
<keyword evidence="13" id="KW-0496">Mitochondrion</keyword>
<dbReference type="Gene3D" id="1.10.1670.10">
    <property type="entry name" value="Helix-hairpin-Helix base-excision DNA repair enzymes (C-terminal)"/>
    <property type="match status" value="1"/>
</dbReference>
<dbReference type="GO" id="GO:0051539">
    <property type="term" value="F:4 iron, 4 sulfur cluster binding"/>
    <property type="evidence" value="ECO:0007669"/>
    <property type="project" value="UniProtKB-KW"/>
</dbReference>
<evidence type="ECO:0000256" key="6">
    <source>
        <dbReference type="ARBA" id="ARBA00022801"/>
    </source>
</evidence>
<comment type="caution">
    <text evidence="13">Lacks conserved residue(s) required for the propagation of feature annotation.</text>
</comment>
<comment type="caution">
    <text evidence="15">The sequence shown here is derived from an EMBL/GenBank/DDBJ whole genome shotgun (WGS) entry which is preliminary data.</text>
</comment>
<keyword evidence="6 13" id="KW-0378">Hydrolase</keyword>
<comment type="function">
    <text evidence="13">Bifunctional DNA N-glycosylase with associated apurinic/apyrimidinic (AP) lyase function that catalyzes the first step in base excision repair (BER), the primary repair pathway for the repair of oxidative DNA damage. The DNA N-glycosylase activity releases the damaged DNA base from DNA by cleaving the N-glycosidic bond, leaving an AP site. The AP lyase activity cleaves the phosphodiester bond 3' to the AP site by a beta-elimination. Primarily recognizes and repairs oxidative base damage of pyrimidines.</text>
</comment>
<evidence type="ECO:0000256" key="5">
    <source>
        <dbReference type="ARBA" id="ARBA00022763"/>
    </source>
</evidence>
<comment type="catalytic activity">
    <reaction evidence="13">
        <text>2'-deoxyribonucleotide-(2'-deoxyribose 5'-phosphate)-2'-deoxyribonucleotide-DNA = a 3'-end 2'-deoxyribonucleotide-(2,3-dehydro-2,3-deoxyribose 5'-phosphate)-DNA + a 5'-end 5'-phospho-2'-deoxyribonucleoside-DNA + H(+)</text>
        <dbReference type="Rhea" id="RHEA:66592"/>
        <dbReference type="Rhea" id="RHEA-COMP:13180"/>
        <dbReference type="Rhea" id="RHEA-COMP:16897"/>
        <dbReference type="Rhea" id="RHEA-COMP:17067"/>
        <dbReference type="ChEBI" id="CHEBI:15378"/>
        <dbReference type="ChEBI" id="CHEBI:136412"/>
        <dbReference type="ChEBI" id="CHEBI:157695"/>
        <dbReference type="ChEBI" id="CHEBI:167181"/>
        <dbReference type="EC" id="4.2.99.18"/>
    </reaction>
</comment>
<evidence type="ECO:0000256" key="7">
    <source>
        <dbReference type="ARBA" id="ARBA00022946"/>
    </source>
</evidence>
<keyword evidence="8" id="KW-0408">Iron</keyword>
<organism evidence="15 16">
    <name type="scientific">Geotrichum candidum</name>
    <name type="common">Oospora lactis</name>
    <name type="synonym">Dipodascus geotrichum</name>
    <dbReference type="NCBI Taxonomy" id="1173061"/>
    <lineage>
        <taxon>Eukaryota</taxon>
        <taxon>Fungi</taxon>
        <taxon>Dikarya</taxon>
        <taxon>Ascomycota</taxon>
        <taxon>Saccharomycotina</taxon>
        <taxon>Dipodascomycetes</taxon>
        <taxon>Dipodascales</taxon>
        <taxon>Dipodascaceae</taxon>
        <taxon>Geotrichum</taxon>
    </lineage>
</organism>
<keyword evidence="4" id="KW-0479">Metal-binding</keyword>
<dbReference type="GO" id="GO:0000703">
    <property type="term" value="F:oxidized pyrimidine nucleobase lesion DNA N-glycosylase activity"/>
    <property type="evidence" value="ECO:0007669"/>
    <property type="project" value="UniProtKB-UniRule"/>
</dbReference>
<proteinExistence type="inferred from homology"/>
<feature type="domain" description="HhH-GPD" evidence="14">
    <location>
        <begin position="170"/>
        <end position="325"/>
    </location>
</feature>
<sequence>MLTRRSKRLLDKSSASVVAAAVSPTAVSSDATKIKTETVDEHPTKRIKTEHIDVKIEPDFDPTASLAVKLEAGTTNSAAPITKSTEGGSGTTGNPYIPAFDEAEFDKKYAGYTAPHAPPGWQEIYKRVKLMRTREVAPVDTMGCERIPESVSATITPAVHRFQLLVALMLSAQTKDEVTAAAVQKLRTELPGRQLTVSSVLAAEEAEIDKIIYSVGFHRRKANFLKRTAAILREKYGDDIPPTLEEIVSLPGVGPKMGHLLMHRAWGRVEGIGVDVHVHRLGNLWRWTKDGKAKTPEESRQALEEWLPRSLWVDINPTLVGFGQTVCRSQGKRCGECLVADLCPGYMKGAGTKKPKRR</sequence>
<evidence type="ECO:0000256" key="11">
    <source>
        <dbReference type="ARBA" id="ARBA00023239"/>
    </source>
</evidence>
<dbReference type="SMART" id="SM00525">
    <property type="entry name" value="FES"/>
    <property type="match status" value="1"/>
</dbReference>
<dbReference type="PANTHER" id="PTHR43286:SF1">
    <property type="entry name" value="ENDONUCLEASE III-LIKE PROTEIN 1"/>
    <property type="match status" value="1"/>
</dbReference>
<accession>A0A0J9XEF5</accession>
<dbReference type="GO" id="GO:0046872">
    <property type="term" value="F:metal ion binding"/>
    <property type="evidence" value="ECO:0007669"/>
    <property type="project" value="UniProtKB-KW"/>
</dbReference>
<evidence type="ECO:0000256" key="10">
    <source>
        <dbReference type="ARBA" id="ARBA00023204"/>
    </source>
</evidence>
<dbReference type="Proteomes" id="UP000242525">
    <property type="component" value="Unassembled WGS sequence"/>
</dbReference>
<dbReference type="EC" id="4.2.99.18" evidence="13"/>
<dbReference type="EMBL" id="CCBN010000012">
    <property type="protein sequence ID" value="CDO55898.1"/>
    <property type="molecule type" value="Genomic_DNA"/>
</dbReference>
<dbReference type="GO" id="GO:0003677">
    <property type="term" value="F:DNA binding"/>
    <property type="evidence" value="ECO:0007669"/>
    <property type="project" value="UniProtKB-UniRule"/>
</dbReference>
<evidence type="ECO:0000256" key="12">
    <source>
        <dbReference type="ARBA" id="ARBA00023295"/>
    </source>
</evidence>
<keyword evidence="16" id="KW-1185">Reference proteome</keyword>
<comment type="subcellular location">
    <subcellularLocation>
        <location evidence="13">Nucleus</location>
    </subcellularLocation>
    <subcellularLocation>
        <location evidence="13">Mitochondrion</location>
    </subcellularLocation>
</comment>
<evidence type="ECO:0000256" key="2">
    <source>
        <dbReference type="ARBA" id="ARBA00008343"/>
    </source>
</evidence>